<dbReference type="RefSeq" id="XP_068366121.1">
    <property type="nucleotide sequence ID" value="XM_068499288.1"/>
</dbReference>
<proteinExistence type="predicted"/>
<protein>
    <submittedName>
        <fullName evidence="2">Uncharacterized protein</fullName>
    </submittedName>
</protein>
<keyword evidence="1" id="KW-0175">Coiled coil</keyword>
<dbReference type="EMBL" id="MLAK01000550">
    <property type="protein sequence ID" value="OHT12985.1"/>
    <property type="molecule type" value="Genomic_DNA"/>
</dbReference>
<reference evidence="2" key="1">
    <citation type="submission" date="2016-10" db="EMBL/GenBank/DDBJ databases">
        <authorList>
            <person name="Benchimol M."/>
            <person name="Almeida L.G."/>
            <person name="Vasconcelos A.T."/>
            <person name="Perreira-Neves A."/>
            <person name="Rosa I.A."/>
            <person name="Tasca T."/>
            <person name="Bogo M.R."/>
            <person name="de Souza W."/>
        </authorList>
    </citation>
    <scope>NUCLEOTIDE SEQUENCE [LARGE SCALE GENOMIC DNA]</scope>
    <source>
        <strain evidence="2">K</strain>
    </source>
</reference>
<dbReference type="Proteomes" id="UP000179807">
    <property type="component" value="Unassembled WGS sequence"/>
</dbReference>
<feature type="coiled-coil region" evidence="1">
    <location>
        <begin position="20"/>
        <end position="52"/>
    </location>
</feature>
<feature type="coiled-coil region" evidence="1">
    <location>
        <begin position="249"/>
        <end position="326"/>
    </location>
</feature>
<feature type="coiled-coil region" evidence="1">
    <location>
        <begin position="81"/>
        <end position="209"/>
    </location>
</feature>
<organism evidence="2 3">
    <name type="scientific">Tritrichomonas foetus</name>
    <dbReference type="NCBI Taxonomy" id="1144522"/>
    <lineage>
        <taxon>Eukaryota</taxon>
        <taxon>Metamonada</taxon>
        <taxon>Parabasalia</taxon>
        <taxon>Tritrichomonadida</taxon>
        <taxon>Tritrichomonadidae</taxon>
        <taxon>Tritrichomonas</taxon>
    </lineage>
</organism>
<gene>
    <name evidence="2" type="ORF">TRFO_16934</name>
</gene>
<keyword evidence="3" id="KW-1185">Reference proteome</keyword>
<comment type="caution">
    <text evidence="2">The sequence shown here is derived from an EMBL/GenBank/DDBJ whole genome shotgun (WGS) entry which is preliminary data.</text>
</comment>
<evidence type="ECO:0000256" key="1">
    <source>
        <dbReference type="SAM" id="Coils"/>
    </source>
</evidence>
<name>A0A1J4KNW6_9EUKA</name>
<dbReference type="GeneID" id="94833992"/>
<dbReference type="VEuPathDB" id="TrichDB:TRFO_16934"/>
<sequence>MKTLNSDIEKILLRIKKFDLKTKQNAISEKEKEKNEELLDELENQKIVDENNLVEMTKYIQKAVQDLCQERKQRIKMVSKKKESLSDLQKMTLAVQALQEQPSSDQIYSELSKQYKQFADDIKRKKDSLNSQLEESRKDYESALEESKSRELQLKEIQNEISDIEGRLKRRDESISCYDHDISDLNEQREEIEREISKLEMSKKGINDSIEILSKALESFQQKTNCVGARLKKENDKYSELTKFLLAFNNDCDQKMKDITEELENEEKEVLQKVKQIINIKQNEVESLQENISQAATDTHNIMLRIDELEKERQDEANQINLMNENSKILYGAMQQIMTTISNPNFAMDVPITAGRDQ</sequence>
<dbReference type="AlphaFoldDB" id="A0A1J4KNW6"/>
<evidence type="ECO:0000313" key="3">
    <source>
        <dbReference type="Proteomes" id="UP000179807"/>
    </source>
</evidence>
<evidence type="ECO:0000313" key="2">
    <source>
        <dbReference type="EMBL" id="OHT12985.1"/>
    </source>
</evidence>
<accession>A0A1J4KNW6</accession>